<gene>
    <name evidence="4" type="ordered locus">Mnod_1191</name>
</gene>
<dbReference type="CDD" id="cd03191">
    <property type="entry name" value="GST_C_Zeta"/>
    <property type="match status" value="1"/>
</dbReference>
<dbReference type="STRING" id="460265.Mnod_1191"/>
<feature type="domain" description="GST C-terminal" evidence="3">
    <location>
        <begin position="88"/>
        <end position="211"/>
    </location>
</feature>
<dbReference type="RefSeq" id="WP_015927892.1">
    <property type="nucleotide sequence ID" value="NC_011894.1"/>
</dbReference>
<dbReference type="GO" id="GO:0016034">
    <property type="term" value="F:maleylacetoacetate isomerase activity"/>
    <property type="evidence" value="ECO:0007669"/>
    <property type="project" value="TreeGrafter"/>
</dbReference>
<dbReference type="PANTHER" id="PTHR42673">
    <property type="entry name" value="MALEYLACETOACETATE ISOMERASE"/>
    <property type="match status" value="1"/>
</dbReference>
<dbReference type="eggNOG" id="COG0625">
    <property type="taxonomic scope" value="Bacteria"/>
</dbReference>
<organism evidence="4 5">
    <name type="scientific">Methylobacterium nodulans (strain LMG 21967 / CNCM I-2342 / ORS 2060)</name>
    <dbReference type="NCBI Taxonomy" id="460265"/>
    <lineage>
        <taxon>Bacteria</taxon>
        <taxon>Pseudomonadati</taxon>
        <taxon>Pseudomonadota</taxon>
        <taxon>Alphaproteobacteria</taxon>
        <taxon>Hyphomicrobiales</taxon>
        <taxon>Methylobacteriaceae</taxon>
        <taxon>Methylobacterium</taxon>
    </lineage>
</organism>
<keyword evidence="4" id="KW-0413">Isomerase</keyword>
<dbReference type="CDD" id="cd03042">
    <property type="entry name" value="GST_N_Zeta"/>
    <property type="match status" value="1"/>
</dbReference>
<dbReference type="SFLD" id="SFLDS00019">
    <property type="entry name" value="Glutathione_Transferase_(cytos"/>
    <property type="match status" value="1"/>
</dbReference>
<dbReference type="InterPro" id="IPR034330">
    <property type="entry name" value="GST_Zeta_C"/>
</dbReference>
<proteinExistence type="inferred from homology"/>
<evidence type="ECO:0000259" key="2">
    <source>
        <dbReference type="PROSITE" id="PS50404"/>
    </source>
</evidence>
<dbReference type="HOGENOM" id="CLU_011226_20_1_5"/>
<accession>B8IKI9</accession>
<dbReference type="GO" id="GO:0006749">
    <property type="term" value="P:glutathione metabolic process"/>
    <property type="evidence" value="ECO:0007669"/>
    <property type="project" value="TreeGrafter"/>
</dbReference>
<dbReference type="EMBL" id="CP001349">
    <property type="protein sequence ID" value="ACL56196.1"/>
    <property type="molecule type" value="Genomic_DNA"/>
</dbReference>
<keyword evidence="5" id="KW-1185">Reference proteome</keyword>
<dbReference type="PANTHER" id="PTHR42673:SF21">
    <property type="entry name" value="GLUTATHIONE S-TRANSFERASE YFCF"/>
    <property type="match status" value="1"/>
</dbReference>
<dbReference type="InterPro" id="IPR005955">
    <property type="entry name" value="GST_Zeta"/>
</dbReference>
<dbReference type="GO" id="GO:0006559">
    <property type="term" value="P:L-phenylalanine catabolic process"/>
    <property type="evidence" value="ECO:0007669"/>
    <property type="project" value="TreeGrafter"/>
</dbReference>
<dbReference type="KEGG" id="mno:Mnod_1191"/>
<dbReference type="Gene3D" id="1.20.1050.10">
    <property type="match status" value="1"/>
</dbReference>
<name>B8IKI9_METNO</name>
<dbReference type="InterPro" id="IPR034333">
    <property type="entry name" value="GST_Zeta_N"/>
</dbReference>
<feature type="domain" description="GST N-terminal" evidence="2">
    <location>
        <begin position="1"/>
        <end position="83"/>
    </location>
</feature>
<evidence type="ECO:0000313" key="4">
    <source>
        <dbReference type="EMBL" id="ACL56196.1"/>
    </source>
</evidence>
<evidence type="ECO:0000259" key="3">
    <source>
        <dbReference type="PROSITE" id="PS50405"/>
    </source>
</evidence>
<reference evidence="4 5" key="1">
    <citation type="submission" date="2009-01" db="EMBL/GenBank/DDBJ databases">
        <title>Complete sequence of chromosome of Methylobacterium nodulans ORS 2060.</title>
        <authorList>
            <consortium name="US DOE Joint Genome Institute"/>
            <person name="Lucas S."/>
            <person name="Copeland A."/>
            <person name="Lapidus A."/>
            <person name="Glavina del Rio T."/>
            <person name="Dalin E."/>
            <person name="Tice H."/>
            <person name="Bruce D."/>
            <person name="Goodwin L."/>
            <person name="Pitluck S."/>
            <person name="Sims D."/>
            <person name="Brettin T."/>
            <person name="Detter J.C."/>
            <person name="Han C."/>
            <person name="Larimer F."/>
            <person name="Land M."/>
            <person name="Hauser L."/>
            <person name="Kyrpides N."/>
            <person name="Ivanova N."/>
            <person name="Marx C.J."/>
            <person name="Richardson P."/>
        </authorList>
    </citation>
    <scope>NUCLEOTIDE SEQUENCE [LARGE SCALE GENOMIC DNA]</scope>
    <source>
        <strain evidence="5">LMG 21967 / CNCM I-2342 / ORS 2060</strain>
    </source>
</reference>
<dbReference type="SUPFAM" id="SSF47616">
    <property type="entry name" value="GST C-terminal domain-like"/>
    <property type="match status" value="1"/>
</dbReference>
<evidence type="ECO:0000256" key="1">
    <source>
        <dbReference type="ARBA" id="ARBA00010007"/>
    </source>
</evidence>
<dbReference type="GO" id="GO:0004364">
    <property type="term" value="F:glutathione transferase activity"/>
    <property type="evidence" value="ECO:0007669"/>
    <property type="project" value="TreeGrafter"/>
</dbReference>
<dbReference type="SFLD" id="SFLDG00358">
    <property type="entry name" value="Main_(cytGST)"/>
    <property type="match status" value="1"/>
</dbReference>
<protein>
    <submittedName>
        <fullName evidence="4">Maleylacetoacetate isomerase</fullName>
    </submittedName>
</protein>
<dbReference type="InterPro" id="IPR036282">
    <property type="entry name" value="Glutathione-S-Trfase_C_sf"/>
</dbReference>
<dbReference type="Pfam" id="PF13417">
    <property type="entry name" value="GST_N_3"/>
    <property type="match status" value="1"/>
</dbReference>
<dbReference type="AlphaFoldDB" id="B8IKI9"/>
<dbReference type="OrthoDB" id="509852at2"/>
<dbReference type="Gene3D" id="3.40.30.10">
    <property type="entry name" value="Glutaredoxin"/>
    <property type="match status" value="1"/>
</dbReference>
<dbReference type="InterPro" id="IPR040079">
    <property type="entry name" value="Glutathione_S-Trfase"/>
</dbReference>
<dbReference type="NCBIfam" id="TIGR01262">
    <property type="entry name" value="maiA"/>
    <property type="match status" value="1"/>
</dbReference>
<dbReference type="GO" id="GO:0005737">
    <property type="term" value="C:cytoplasm"/>
    <property type="evidence" value="ECO:0007669"/>
    <property type="project" value="InterPro"/>
</dbReference>
<evidence type="ECO:0000313" key="5">
    <source>
        <dbReference type="Proteomes" id="UP000008207"/>
    </source>
</evidence>
<dbReference type="SUPFAM" id="SSF52833">
    <property type="entry name" value="Thioredoxin-like"/>
    <property type="match status" value="1"/>
</dbReference>
<dbReference type="InterPro" id="IPR004045">
    <property type="entry name" value="Glutathione_S-Trfase_N"/>
</dbReference>
<comment type="similarity">
    <text evidence="1">Belongs to the GST superfamily. Zeta family.</text>
</comment>
<dbReference type="PROSITE" id="PS50405">
    <property type="entry name" value="GST_CTER"/>
    <property type="match status" value="1"/>
</dbReference>
<dbReference type="PROSITE" id="PS50404">
    <property type="entry name" value="GST_NTER"/>
    <property type="match status" value="1"/>
</dbReference>
<sequence>MKLYGYWRSTSSYRLRIALALKGLAVETVPVHLLRDGGEQRRAAYRAINPQGRVPSLVLNGGQVLIQSPAIIEYLEETVPAPPLLPADPVARARVRAVAALIGCDIHPLHNIGPLSLLRQDFGRSEAEVAAWIARWIGDGFAAVEALIDGETYCFGAEPGLADVYLVPQVYAARRFGVPLEPYPKIRRVAVRAEAHPAFRAAHPDAQPDAA</sequence>
<dbReference type="InterPro" id="IPR010987">
    <property type="entry name" value="Glutathione-S-Trfase_C-like"/>
</dbReference>
<dbReference type="Proteomes" id="UP000008207">
    <property type="component" value="Chromosome"/>
</dbReference>
<dbReference type="InterPro" id="IPR036249">
    <property type="entry name" value="Thioredoxin-like_sf"/>
</dbReference>